<gene>
    <name evidence="2" type="ORF">FD16_GL002273</name>
</gene>
<dbReference type="PRINTS" id="PR00377">
    <property type="entry name" value="IMPHPHTASES"/>
</dbReference>
<dbReference type="Pfam" id="PF00459">
    <property type="entry name" value="Inositol_P"/>
    <property type="match status" value="1"/>
</dbReference>
<reference evidence="2 3" key="1">
    <citation type="journal article" date="2015" name="Genome Announc.">
        <title>Expanding the biotechnology potential of lactobacilli through comparative genomics of 213 strains and associated genera.</title>
        <authorList>
            <person name="Sun Z."/>
            <person name="Harris H.M."/>
            <person name="McCann A."/>
            <person name="Guo C."/>
            <person name="Argimon S."/>
            <person name="Zhang W."/>
            <person name="Yang X."/>
            <person name="Jeffery I.B."/>
            <person name="Cooney J.C."/>
            <person name="Kagawa T.F."/>
            <person name="Liu W."/>
            <person name="Song Y."/>
            <person name="Salvetti E."/>
            <person name="Wrobel A."/>
            <person name="Rasinkangas P."/>
            <person name="Parkhill J."/>
            <person name="Rea M.C."/>
            <person name="O'Sullivan O."/>
            <person name="Ritari J."/>
            <person name="Douillard F.P."/>
            <person name="Paul Ross R."/>
            <person name="Yang R."/>
            <person name="Briner A.E."/>
            <person name="Felis G.E."/>
            <person name="de Vos W.M."/>
            <person name="Barrangou R."/>
            <person name="Klaenhammer T.R."/>
            <person name="Caufield P.W."/>
            <person name="Cui Y."/>
            <person name="Zhang H."/>
            <person name="O'Toole P.W."/>
        </authorList>
    </citation>
    <scope>NUCLEOTIDE SEQUENCE [LARGE SCALE GENOMIC DNA]</scope>
    <source>
        <strain evidence="2 3">DSM 5007</strain>
    </source>
</reference>
<dbReference type="PATRIC" id="fig|1423807.3.peg.2340"/>
<keyword evidence="3" id="KW-1185">Reference proteome</keyword>
<feature type="binding site" evidence="1">
    <location>
        <position position="86"/>
    </location>
    <ligand>
        <name>Mg(2+)</name>
        <dbReference type="ChEBI" id="CHEBI:18420"/>
        <label>1</label>
        <note>catalytic</note>
    </ligand>
</feature>
<protein>
    <submittedName>
        <fullName evidence="2">Myo-inositol-1(Or 4)-monophosphatase</fullName>
    </submittedName>
</protein>
<proteinExistence type="predicted"/>
<dbReference type="SUPFAM" id="SSF56655">
    <property type="entry name" value="Carbohydrate phosphatase"/>
    <property type="match status" value="1"/>
</dbReference>
<dbReference type="Gene3D" id="3.30.540.10">
    <property type="entry name" value="Fructose-1,6-Bisphosphatase, subunit A, domain 1"/>
    <property type="match status" value="1"/>
</dbReference>
<keyword evidence="1" id="KW-0460">Magnesium</keyword>
<dbReference type="EMBL" id="AZGF01000007">
    <property type="protein sequence ID" value="KRM12522.1"/>
    <property type="molecule type" value="Genomic_DNA"/>
</dbReference>
<dbReference type="GO" id="GO:0046872">
    <property type="term" value="F:metal ion binding"/>
    <property type="evidence" value="ECO:0007669"/>
    <property type="project" value="UniProtKB-KW"/>
</dbReference>
<feature type="binding site" evidence="1">
    <location>
        <position position="68"/>
    </location>
    <ligand>
        <name>Mg(2+)</name>
        <dbReference type="ChEBI" id="CHEBI:18420"/>
        <label>1</label>
        <note>catalytic</note>
    </ligand>
</feature>
<evidence type="ECO:0000313" key="3">
    <source>
        <dbReference type="Proteomes" id="UP000051820"/>
    </source>
</evidence>
<dbReference type="Gene3D" id="3.40.190.80">
    <property type="match status" value="1"/>
</dbReference>
<dbReference type="PANTHER" id="PTHR20854:SF4">
    <property type="entry name" value="INOSITOL-1-MONOPHOSPHATASE-RELATED"/>
    <property type="match status" value="1"/>
</dbReference>
<comment type="caution">
    <text evidence="2">The sequence shown here is derived from an EMBL/GenBank/DDBJ whole genome shotgun (WGS) entry which is preliminary data.</text>
</comment>
<dbReference type="GO" id="GO:0008934">
    <property type="term" value="F:inositol monophosphate 1-phosphatase activity"/>
    <property type="evidence" value="ECO:0007669"/>
    <property type="project" value="TreeGrafter"/>
</dbReference>
<evidence type="ECO:0000313" key="2">
    <source>
        <dbReference type="EMBL" id="KRM12522.1"/>
    </source>
</evidence>
<comment type="cofactor">
    <cofactor evidence="1">
        <name>Mg(2+)</name>
        <dbReference type="ChEBI" id="CHEBI:18420"/>
    </cofactor>
</comment>
<dbReference type="OrthoDB" id="9772456at2"/>
<dbReference type="eggNOG" id="COG0483">
    <property type="taxonomic scope" value="Bacteria"/>
</dbReference>
<accession>A0A0R1W4F9</accession>
<evidence type="ECO:0000256" key="1">
    <source>
        <dbReference type="PIRSR" id="PIRSR600760-2"/>
    </source>
</evidence>
<dbReference type="AlphaFoldDB" id="A0A0R1W4F9"/>
<dbReference type="PANTHER" id="PTHR20854">
    <property type="entry name" value="INOSITOL MONOPHOSPHATASE"/>
    <property type="match status" value="1"/>
</dbReference>
<dbReference type="GO" id="GO:0006020">
    <property type="term" value="P:inositol metabolic process"/>
    <property type="evidence" value="ECO:0007669"/>
    <property type="project" value="TreeGrafter"/>
</dbReference>
<name>A0A0R1W4F9_9LACO</name>
<feature type="binding site" evidence="1">
    <location>
        <position position="88"/>
    </location>
    <ligand>
        <name>Mg(2+)</name>
        <dbReference type="ChEBI" id="CHEBI:18420"/>
        <label>1</label>
        <note>catalytic</note>
    </ligand>
</feature>
<feature type="binding site" evidence="1">
    <location>
        <position position="213"/>
    </location>
    <ligand>
        <name>Mg(2+)</name>
        <dbReference type="ChEBI" id="CHEBI:18420"/>
        <label>1</label>
        <note>catalytic</note>
    </ligand>
</feature>
<organism evidence="2 3">
    <name type="scientific">Paucilactobacillus suebicus DSM 5007 = KCTC 3549</name>
    <dbReference type="NCBI Taxonomy" id="1423807"/>
    <lineage>
        <taxon>Bacteria</taxon>
        <taxon>Bacillati</taxon>
        <taxon>Bacillota</taxon>
        <taxon>Bacilli</taxon>
        <taxon>Lactobacillales</taxon>
        <taxon>Lactobacillaceae</taxon>
        <taxon>Paucilactobacillus</taxon>
    </lineage>
</organism>
<dbReference type="CDD" id="cd01637">
    <property type="entry name" value="IMPase_like"/>
    <property type="match status" value="1"/>
</dbReference>
<keyword evidence="1" id="KW-0479">Metal-binding</keyword>
<dbReference type="GO" id="GO:0007165">
    <property type="term" value="P:signal transduction"/>
    <property type="evidence" value="ECO:0007669"/>
    <property type="project" value="TreeGrafter"/>
</dbReference>
<dbReference type="Proteomes" id="UP000051820">
    <property type="component" value="Unassembled WGS sequence"/>
</dbReference>
<dbReference type="InterPro" id="IPR000760">
    <property type="entry name" value="Inositol_monophosphatase-like"/>
</dbReference>
<feature type="binding site" evidence="1">
    <location>
        <position position="89"/>
    </location>
    <ligand>
        <name>Mg(2+)</name>
        <dbReference type="ChEBI" id="CHEBI:18420"/>
        <label>1</label>
        <note>catalytic</note>
    </ligand>
</feature>
<sequence>MELNKIDHEIQRILNVTRLSTLDEMKNDFTVEEKSGRKDLVTAIDKSNEKMLVSVIRQLDPEARILGEEGFGDQIDDMHGHVWFVDPIDGTMNFVMQKNRFAIMIALYVDGKPQLGYILDVMQNILYHGGPEMGVYARSAGMVDRRIKRPDNVSLDNSLIGISGPLLINDDYNMKKIAQTSRGPRMYGSAGLEFASVIKGELSGYVSYLKPWDFAAGNVLANELGLAVKTIDGAPLDMLSSNVVLVATEQASEEVIKLAN</sequence>
<dbReference type="STRING" id="1423807.FD16_GL002273"/>